<keyword evidence="7" id="KW-0272">Extracellular matrix</keyword>
<keyword evidence="14" id="KW-0325">Glycoprotein</keyword>
<evidence type="ECO:0000256" key="15">
    <source>
        <dbReference type="ARBA" id="ARBA00030824"/>
    </source>
</evidence>
<evidence type="ECO:0000256" key="14">
    <source>
        <dbReference type="ARBA" id="ARBA00023180"/>
    </source>
</evidence>
<comment type="similarity">
    <text evidence="3">Belongs to the ZP domain family. ZPC subfamily.</text>
</comment>
<keyword evidence="6" id="KW-0964">Secreted</keyword>
<evidence type="ECO:0000256" key="12">
    <source>
        <dbReference type="ARBA" id="ARBA00023136"/>
    </source>
</evidence>
<keyword evidence="13" id="KW-1015">Disulfide bond</keyword>
<evidence type="ECO:0000313" key="18">
    <source>
        <dbReference type="Proteomes" id="UP000694428"/>
    </source>
</evidence>
<evidence type="ECO:0000256" key="9">
    <source>
        <dbReference type="ARBA" id="ARBA00022692"/>
    </source>
</evidence>
<keyword evidence="11" id="KW-1133">Transmembrane helix</keyword>
<dbReference type="Pfam" id="PF00100">
    <property type="entry name" value="Zona_pellucida"/>
    <property type="match status" value="1"/>
</dbReference>
<reference evidence="17" key="2">
    <citation type="submission" date="2025-09" db="UniProtKB">
        <authorList>
            <consortium name="Ensembl"/>
        </authorList>
    </citation>
    <scope>IDENTIFICATION</scope>
</reference>
<dbReference type="Proteomes" id="UP000694428">
    <property type="component" value="Unplaced"/>
</dbReference>
<dbReference type="GO" id="GO:0005886">
    <property type="term" value="C:plasma membrane"/>
    <property type="evidence" value="ECO:0007669"/>
    <property type="project" value="UniProtKB-SubCell"/>
</dbReference>
<proteinExistence type="inferred from homology"/>
<evidence type="ECO:0000256" key="5">
    <source>
        <dbReference type="ARBA" id="ARBA00022475"/>
    </source>
</evidence>
<keyword evidence="18" id="KW-1185">Reference proteome</keyword>
<dbReference type="PROSITE" id="PS51034">
    <property type="entry name" value="ZP_2"/>
    <property type="match status" value="1"/>
</dbReference>
<dbReference type="FunFam" id="2.60.40.4100:FF:000002">
    <property type="entry name" value="Zona pellucida sperm-binding protein 3"/>
    <property type="match status" value="1"/>
</dbReference>
<dbReference type="GO" id="GO:0035803">
    <property type="term" value="P:egg coat formation"/>
    <property type="evidence" value="ECO:0007669"/>
    <property type="project" value="TreeGrafter"/>
</dbReference>
<organism evidence="17 18">
    <name type="scientific">Pavo cristatus</name>
    <name type="common">Indian peafowl</name>
    <name type="synonym">Blue peafowl</name>
    <dbReference type="NCBI Taxonomy" id="9049"/>
    <lineage>
        <taxon>Eukaryota</taxon>
        <taxon>Metazoa</taxon>
        <taxon>Chordata</taxon>
        <taxon>Craniata</taxon>
        <taxon>Vertebrata</taxon>
        <taxon>Euteleostomi</taxon>
        <taxon>Archelosauria</taxon>
        <taxon>Archosauria</taxon>
        <taxon>Dinosauria</taxon>
        <taxon>Saurischia</taxon>
        <taxon>Theropoda</taxon>
        <taxon>Coelurosauria</taxon>
        <taxon>Aves</taxon>
        <taxon>Neognathae</taxon>
        <taxon>Galloanserae</taxon>
        <taxon>Galliformes</taxon>
        <taxon>Phasianidae</taxon>
        <taxon>Phasianinae</taxon>
        <taxon>Pavo</taxon>
    </lineage>
</organism>
<dbReference type="InterPro" id="IPR001507">
    <property type="entry name" value="ZP_dom"/>
</dbReference>
<dbReference type="Gene3D" id="2.60.40.4100">
    <property type="entry name" value="Zona pellucida, ZP-C domain"/>
    <property type="match status" value="1"/>
</dbReference>
<dbReference type="GO" id="GO:2000344">
    <property type="term" value="P:positive regulation of acrosome reaction"/>
    <property type="evidence" value="ECO:0007669"/>
    <property type="project" value="TreeGrafter"/>
</dbReference>
<dbReference type="AlphaFoldDB" id="A0A8C9F8Z4"/>
<keyword evidence="12" id="KW-0472">Membrane</keyword>
<keyword evidence="9" id="KW-0812">Transmembrane</keyword>
<feature type="domain" description="ZP" evidence="16">
    <location>
        <begin position="110"/>
        <end position="373"/>
    </location>
</feature>
<dbReference type="PANTHER" id="PTHR11576">
    <property type="entry name" value="ZONA PELLUCIDA SPERM-BINDING PROTEIN 3"/>
    <property type="match status" value="1"/>
</dbReference>
<evidence type="ECO:0000256" key="10">
    <source>
        <dbReference type="ARBA" id="ARBA00022729"/>
    </source>
</evidence>
<evidence type="ECO:0000256" key="11">
    <source>
        <dbReference type="ARBA" id="ARBA00022989"/>
    </source>
</evidence>
<dbReference type="Gene3D" id="2.60.40.3210">
    <property type="entry name" value="Zona pellucida, ZP-N domain"/>
    <property type="match status" value="1"/>
</dbReference>
<dbReference type="PRINTS" id="PR00023">
    <property type="entry name" value="ZPELLUCIDA"/>
</dbReference>
<keyword evidence="5" id="KW-1003">Cell membrane</keyword>
<dbReference type="InterPro" id="IPR055356">
    <property type="entry name" value="ZP-N"/>
</dbReference>
<evidence type="ECO:0000256" key="3">
    <source>
        <dbReference type="ARBA" id="ARBA00006735"/>
    </source>
</evidence>
<accession>A0A8C9F8Z4</accession>
<dbReference type="FunFam" id="2.60.40.3210:FF:000001">
    <property type="entry name" value="Zona pellucida sperm-binding protein 3"/>
    <property type="match status" value="1"/>
</dbReference>
<evidence type="ECO:0000256" key="7">
    <source>
        <dbReference type="ARBA" id="ARBA00022530"/>
    </source>
</evidence>
<dbReference type="SMART" id="SM00241">
    <property type="entry name" value="ZP"/>
    <property type="match status" value="1"/>
</dbReference>
<evidence type="ECO:0000313" key="17">
    <source>
        <dbReference type="Ensembl" id="ENSPSTP00000010943.1"/>
    </source>
</evidence>
<dbReference type="InterPro" id="IPR055355">
    <property type="entry name" value="ZP-C"/>
</dbReference>
<evidence type="ECO:0000256" key="8">
    <source>
        <dbReference type="ARBA" id="ARBA00022685"/>
    </source>
</evidence>
<keyword evidence="8" id="KW-0165">Cleavage on pair of basic residues</keyword>
<evidence type="ECO:0000256" key="2">
    <source>
        <dbReference type="ARBA" id="ARBA00004498"/>
    </source>
</evidence>
<evidence type="ECO:0000256" key="4">
    <source>
        <dbReference type="ARBA" id="ARBA00017980"/>
    </source>
</evidence>
<protein>
    <recommendedName>
        <fullName evidence="4">Zona pellucida sperm-binding protein 3</fullName>
    </recommendedName>
    <alternativeName>
        <fullName evidence="15">Zona pellucida glycoprotein 3</fullName>
    </alternativeName>
</protein>
<dbReference type="GO" id="GO:0031012">
    <property type="term" value="C:extracellular matrix"/>
    <property type="evidence" value="ECO:0007669"/>
    <property type="project" value="TreeGrafter"/>
</dbReference>
<keyword evidence="10" id="KW-0732">Signal</keyword>
<dbReference type="InterPro" id="IPR017977">
    <property type="entry name" value="ZP_dom_CS"/>
</dbReference>
<dbReference type="InterPro" id="IPR048290">
    <property type="entry name" value="ZP_chr"/>
</dbReference>
<dbReference type="GO" id="GO:0007339">
    <property type="term" value="P:binding of sperm to zona pellucida"/>
    <property type="evidence" value="ECO:0007669"/>
    <property type="project" value="TreeGrafter"/>
</dbReference>
<name>A0A8C9F8Z4_PAVCR</name>
<evidence type="ECO:0000259" key="16">
    <source>
        <dbReference type="PROSITE" id="PS51034"/>
    </source>
</evidence>
<dbReference type="Ensembl" id="ENSPSTT00000011488.1">
    <property type="protein sequence ID" value="ENSPSTP00000010943.1"/>
    <property type="gene ID" value="ENSPSTG00000007702.1"/>
</dbReference>
<dbReference type="PROSITE" id="PS00682">
    <property type="entry name" value="ZP_1"/>
    <property type="match status" value="1"/>
</dbReference>
<evidence type="ECO:0000256" key="13">
    <source>
        <dbReference type="ARBA" id="ARBA00023157"/>
    </source>
</evidence>
<dbReference type="Pfam" id="PF23344">
    <property type="entry name" value="ZP-N"/>
    <property type="match status" value="1"/>
</dbReference>
<dbReference type="PANTHER" id="PTHR11576:SF2">
    <property type="entry name" value="ZONA PELLUCIDA SPERM-BINDING PROTEIN 3"/>
    <property type="match status" value="1"/>
</dbReference>
<dbReference type="InterPro" id="IPR042235">
    <property type="entry name" value="ZP-C_dom"/>
</dbReference>
<dbReference type="GO" id="GO:0032190">
    <property type="term" value="F:acrosin binding"/>
    <property type="evidence" value="ECO:0007669"/>
    <property type="project" value="TreeGrafter"/>
</dbReference>
<sequence>MFSLALGSLGWGAAPPGNDCLPIPTCRLHRGTGDIKHGGAALAPMLGELAAGGMQGGCVVLLLLCCLVVRVGSYTPWDLSWAARGDPSAWSWGAEAHSQAVAGSHPVAVQCQEAQLVVTVHRDLFGTGRLINAADLTLGPAACKHSSLNAAQNTVTFAAGLHECGSVVQVTPDTLIYRTLINYDPSPASNPVIIRTNPAVIPIECHYPRRENVSSNAIRPTWSPFNSALSAEERLVFSLRLMSDDWSTERPFTGFQLGDILNIQAEVSTESHVPLRLFVDSCVAALSPDGDSSPHYTIIDFNGCLVDGRVDDTSSAFITPRPREDVLRFRIDVFRFAGDTRNLIYITCHLKVTPADQGPDPQNKACSFNKARNTWVPVEGSRDVCSCCETGNCEPPVLSRRLNPMERWQGRRFRRDAGKEVAADVVIGPVLLSADPGAVGQQQEEGGDGESLWLCPCGAAAVPRSDGWVWVCRCGGDGAQRGDGAGVRGRGCSAGCRWGGCGYCTQGLRPNLGCGMSVCRVVNKAWKGQTVSCCTCVPLWLWVAESPAPRLPPPLAFGAGGCVAMGQEHCQQ</sequence>
<evidence type="ECO:0000256" key="1">
    <source>
        <dbReference type="ARBA" id="ARBA00004251"/>
    </source>
</evidence>
<evidence type="ECO:0000256" key="6">
    <source>
        <dbReference type="ARBA" id="ARBA00022525"/>
    </source>
</evidence>
<comment type="subcellular location">
    <subcellularLocation>
        <location evidence="1">Cell membrane</location>
        <topology evidence="1">Single-pass type I membrane protein</topology>
    </subcellularLocation>
    <subcellularLocation>
        <location evidence="2">Secreted</location>
        <location evidence="2">Extracellular space</location>
        <location evidence="2">Extracellular matrix</location>
    </subcellularLocation>
</comment>
<reference evidence="17" key="1">
    <citation type="submission" date="2025-08" db="UniProtKB">
        <authorList>
            <consortium name="Ensembl"/>
        </authorList>
    </citation>
    <scope>IDENTIFICATION</scope>
</reference>